<feature type="chain" id="PRO_5042528085" evidence="1">
    <location>
        <begin position="22"/>
        <end position="448"/>
    </location>
</feature>
<evidence type="ECO:0000256" key="1">
    <source>
        <dbReference type="SAM" id="SignalP"/>
    </source>
</evidence>
<dbReference type="AlphaFoldDB" id="A0AAJ0DPR1"/>
<dbReference type="Proteomes" id="UP001271007">
    <property type="component" value="Unassembled WGS sequence"/>
</dbReference>
<feature type="signal peptide" evidence="1">
    <location>
        <begin position="1"/>
        <end position="21"/>
    </location>
</feature>
<accession>A0AAJ0DPR1</accession>
<organism evidence="2 3">
    <name type="scientific">Extremus antarcticus</name>
    <dbReference type="NCBI Taxonomy" id="702011"/>
    <lineage>
        <taxon>Eukaryota</taxon>
        <taxon>Fungi</taxon>
        <taxon>Dikarya</taxon>
        <taxon>Ascomycota</taxon>
        <taxon>Pezizomycotina</taxon>
        <taxon>Dothideomycetes</taxon>
        <taxon>Dothideomycetidae</taxon>
        <taxon>Mycosphaerellales</taxon>
        <taxon>Extremaceae</taxon>
        <taxon>Extremus</taxon>
    </lineage>
</organism>
<name>A0AAJ0DPR1_9PEZI</name>
<proteinExistence type="predicted"/>
<keyword evidence="1" id="KW-0732">Signal</keyword>
<reference evidence="2" key="1">
    <citation type="submission" date="2023-04" db="EMBL/GenBank/DDBJ databases">
        <title>Black Yeasts Isolated from many extreme environments.</title>
        <authorList>
            <person name="Coleine C."/>
            <person name="Stajich J.E."/>
            <person name="Selbmann L."/>
        </authorList>
    </citation>
    <scope>NUCLEOTIDE SEQUENCE</scope>
    <source>
        <strain evidence="2">CCFEE 5312</strain>
    </source>
</reference>
<keyword evidence="3" id="KW-1185">Reference proteome</keyword>
<comment type="caution">
    <text evidence="2">The sequence shown here is derived from an EMBL/GenBank/DDBJ whole genome shotgun (WGS) entry which is preliminary data.</text>
</comment>
<sequence length="448" mass="47602">MFSAGRTTTLLLTLLVLAAQAIDNSSVASNHTEVSLASGLPDNLTCSLQTPTDYGDKSKLEPAIYDFCHRFDQRHTMTRYNLVWQKTDVWIGFDHLTLEITNNWCDMVQLDYPSCLGVFMSNILPSCSLKGGILVSRCGFWVIAPDSQVAWPFASEDMALAKVNELARREAAGPDTSASTHEHENSNEDGLDLQRGVIQAQDSQVDNAALDYYCYSSGTTATSLRQLYNWSNQFCSTVGDQLIPPGSTGSYVFGDDILAADFWIANDKSCPNDISYPSQECTPKMNSLLELCFHDPPQEGARGGESKCSGCATFGFRVHPADTTFGSRPSTSGVATIDTTTSSSLADITPSSTSLASISATSVTISSSDITSTTTESIASTSSASSSSSLVSSVTTSSTVPSSTTVNETLSTSALASSSTRSTPVMNTVDSASASHLMSLASQASKMV</sequence>
<dbReference type="EMBL" id="JAWDJX010000014">
    <property type="protein sequence ID" value="KAK3053899.1"/>
    <property type="molecule type" value="Genomic_DNA"/>
</dbReference>
<evidence type="ECO:0000313" key="2">
    <source>
        <dbReference type="EMBL" id="KAK3053899.1"/>
    </source>
</evidence>
<evidence type="ECO:0000313" key="3">
    <source>
        <dbReference type="Proteomes" id="UP001271007"/>
    </source>
</evidence>
<gene>
    <name evidence="2" type="ORF">LTR09_005179</name>
</gene>
<protein>
    <submittedName>
        <fullName evidence="2">Uncharacterized protein</fullName>
    </submittedName>
</protein>